<dbReference type="GO" id="GO:0006357">
    <property type="term" value="P:regulation of transcription by RNA polymerase II"/>
    <property type="evidence" value="ECO:0007669"/>
    <property type="project" value="TreeGrafter"/>
</dbReference>
<keyword evidence="7" id="KW-1185">Reference proteome</keyword>
<sequence>MRSGLLSGATDDKTTVIELLCPSVFRAIVSLHPADSIEPDAVAFFCPDEEHAAMALQYFLGVNTDKAFTGSMDIKLYLQNKCERLLSMDKQRALLLPPINCPYQHFSVTKISSMQAVPSTKDNNLDVFHAYHIDCFIEES</sequence>
<gene>
    <name evidence="6" type="ORF">RJ641_025635</name>
</gene>
<accession>A0AAN8WDI0</accession>
<protein>
    <submittedName>
        <fullName evidence="6">Uncharacterized protein</fullName>
    </submittedName>
</protein>
<evidence type="ECO:0000313" key="6">
    <source>
        <dbReference type="EMBL" id="KAK6944533.1"/>
    </source>
</evidence>
<evidence type="ECO:0000313" key="7">
    <source>
        <dbReference type="Proteomes" id="UP001370490"/>
    </source>
</evidence>
<dbReference type="GO" id="GO:0003713">
    <property type="term" value="F:transcription coactivator activity"/>
    <property type="evidence" value="ECO:0007669"/>
    <property type="project" value="TreeGrafter"/>
</dbReference>
<dbReference type="Proteomes" id="UP001370490">
    <property type="component" value="Unassembled WGS sequence"/>
</dbReference>
<keyword evidence="4" id="KW-0804">Transcription</keyword>
<reference evidence="6 7" key="1">
    <citation type="submission" date="2023-12" db="EMBL/GenBank/DDBJ databases">
        <title>A high-quality genome assembly for Dillenia turbinata (Dilleniales).</title>
        <authorList>
            <person name="Chanderbali A."/>
        </authorList>
    </citation>
    <scope>NUCLEOTIDE SEQUENCE [LARGE SCALE GENOMIC DNA]</scope>
    <source>
        <strain evidence="6">LSX21</strain>
        <tissue evidence="6">Leaf</tissue>
    </source>
</reference>
<keyword evidence="5" id="KW-0539">Nucleus</keyword>
<name>A0AAN8WDI0_9MAGN</name>
<evidence type="ECO:0000256" key="2">
    <source>
        <dbReference type="ARBA" id="ARBA00008048"/>
    </source>
</evidence>
<evidence type="ECO:0000256" key="4">
    <source>
        <dbReference type="ARBA" id="ARBA00023163"/>
    </source>
</evidence>
<dbReference type="AlphaFoldDB" id="A0AAN8WDI0"/>
<keyword evidence="3" id="KW-0805">Transcription regulation</keyword>
<comment type="similarity">
    <text evidence="2">Belongs to the Mediator complex subunit 27 family.</text>
</comment>
<dbReference type="PANTHER" id="PTHR13130:SF4">
    <property type="entry name" value="MEDIATOR OF RNA POLYMERASE II TRANSCRIPTION SUBUNIT 27"/>
    <property type="match status" value="1"/>
</dbReference>
<evidence type="ECO:0000256" key="1">
    <source>
        <dbReference type="ARBA" id="ARBA00004123"/>
    </source>
</evidence>
<comment type="caution">
    <text evidence="6">The sequence shown here is derived from an EMBL/GenBank/DDBJ whole genome shotgun (WGS) entry which is preliminary data.</text>
</comment>
<organism evidence="6 7">
    <name type="scientific">Dillenia turbinata</name>
    <dbReference type="NCBI Taxonomy" id="194707"/>
    <lineage>
        <taxon>Eukaryota</taxon>
        <taxon>Viridiplantae</taxon>
        <taxon>Streptophyta</taxon>
        <taxon>Embryophyta</taxon>
        <taxon>Tracheophyta</taxon>
        <taxon>Spermatophyta</taxon>
        <taxon>Magnoliopsida</taxon>
        <taxon>eudicotyledons</taxon>
        <taxon>Gunneridae</taxon>
        <taxon>Pentapetalae</taxon>
        <taxon>Dilleniales</taxon>
        <taxon>Dilleniaceae</taxon>
        <taxon>Dillenia</taxon>
    </lineage>
</organism>
<dbReference type="PANTHER" id="PTHR13130">
    <property type="entry name" value="34 KDA TRANSCRIPTIONAL CO-ACTIVATOR-RELATED"/>
    <property type="match status" value="1"/>
</dbReference>
<comment type="subcellular location">
    <subcellularLocation>
        <location evidence="1">Nucleus</location>
    </subcellularLocation>
</comment>
<dbReference type="InterPro" id="IPR021627">
    <property type="entry name" value="Mediator_Med27"/>
</dbReference>
<dbReference type="EMBL" id="JBAMMX010000003">
    <property type="protein sequence ID" value="KAK6944533.1"/>
    <property type="molecule type" value="Genomic_DNA"/>
</dbReference>
<dbReference type="GO" id="GO:0016592">
    <property type="term" value="C:mediator complex"/>
    <property type="evidence" value="ECO:0007669"/>
    <property type="project" value="InterPro"/>
</dbReference>
<evidence type="ECO:0000256" key="3">
    <source>
        <dbReference type="ARBA" id="ARBA00023015"/>
    </source>
</evidence>
<evidence type="ECO:0000256" key="5">
    <source>
        <dbReference type="ARBA" id="ARBA00023242"/>
    </source>
</evidence>
<proteinExistence type="inferred from homology"/>